<organism evidence="10 12">
    <name type="scientific">Frigoribacterium faeni</name>
    <dbReference type="NCBI Taxonomy" id="145483"/>
    <lineage>
        <taxon>Bacteria</taxon>
        <taxon>Bacillati</taxon>
        <taxon>Actinomycetota</taxon>
        <taxon>Actinomycetes</taxon>
        <taxon>Micrococcales</taxon>
        <taxon>Microbacteriaceae</taxon>
        <taxon>Frigoribacterium</taxon>
    </lineage>
</organism>
<keyword evidence="5" id="KW-0804">Transcription</keyword>
<evidence type="ECO:0000256" key="2">
    <source>
        <dbReference type="ARBA" id="ARBA00022491"/>
    </source>
</evidence>
<dbReference type="Pfam" id="PF02567">
    <property type="entry name" value="PhzC-PhzF"/>
    <property type="match status" value="1"/>
</dbReference>
<dbReference type="PANTHER" id="PTHR13774:SF39">
    <property type="entry name" value="BIOSYNTHESIS PROTEIN, PUTATIVE-RELATED"/>
    <property type="match status" value="1"/>
</dbReference>
<evidence type="ECO:0000256" key="7">
    <source>
        <dbReference type="PROSITE-ProRule" id="PRU00335"/>
    </source>
</evidence>
<dbReference type="Proteomes" id="UP000321154">
    <property type="component" value="Unassembled WGS sequence"/>
</dbReference>
<dbReference type="EMBL" id="BJUV01000033">
    <property type="protein sequence ID" value="GEK84330.1"/>
    <property type="molecule type" value="Genomic_DNA"/>
</dbReference>
<dbReference type="Pfam" id="PF00440">
    <property type="entry name" value="TetR_N"/>
    <property type="match status" value="1"/>
</dbReference>
<dbReference type="SUPFAM" id="SSF46689">
    <property type="entry name" value="Homeodomain-like"/>
    <property type="match status" value="1"/>
</dbReference>
<evidence type="ECO:0000313" key="9">
    <source>
        <dbReference type="EMBL" id="GEK84330.1"/>
    </source>
</evidence>
<feature type="DNA-binding region" description="H-T-H motif" evidence="7">
    <location>
        <begin position="31"/>
        <end position="50"/>
    </location>
</feature>
<keyword evidence="3" id="KW-0805">Transcription regulation</keyword>
<keyword evidence="4 7" id="KW-0238">DNA-binding</keyword>
<accession>A0A7W3JJ13</accession>
<keyword evidence="2" id="KW-0678">Repressor</keyword>
<dbReference type="InterPro" id="IPR009057">
    <property type="entry name" value="Homeodomain-like_sf"/>
</dbReference>
<dbReference type="Gene3D" id="3.10.310.10">
    <property type="entry name" value="Diaminopimelate Epimerase, Chain A, domain 1"/>
    <property type="match status" value="2"/>
</dbReference>
<evidence type="ECO:0000313" key="10">
    <source>
        <dbReference type="EMBL" id="MBA8813767.1"/>
    </source>
</evidence>
<dbReference type="GO" id="GO:0003677">
    <property type="term" value="F:DNA binding"/>
    <property type="evidence" value="ECO:0007669"/>
    <property type="project" value="UniProtKB-UniRule"/>
</dbReference>
<dbReference type="OrthoDB" id="9788221at2"/>
<comment type="similarity">
    <text evidence="1">Belongs to the PhzF family.</text>
</comment>
<dbReference type="EMBL" id="JACGWW010000002">
    <property type="protein sequence ID" value="MBA8813767.1"/>
    <property type="molecule type" value="Genomic_DNA"/>
</dbReference>
<evidence type="ECO:0000256" key="6">
    <source>
        <dbReference type="ARBA" id="ARBA00023235"/>
    </source>
</evidence>
<dbReference type="GO" id="GO:0005737">
    <property type="term" value="C:cytoplasm"/>
    <property type="evidence" value="ECO:0007669"/>
    <property type="project" value="TreeGrafter"/>
</dbReference>
<name>A0A7W3JJ13_9MICO</name>
<dbReference type="PANTHER" id="PTHR13774">
    <property type="entry name" value="PHENAZINE BIOSYNTHESIS PROTEIN"/>
    <property type="match status" value="1"/>
</dbReference>
<evidence type="ECO:0000259" key="8">
    <source>
        <dbReference type="PROSITE" id="PS50977"/>
    </source>
</evidence>
<evidence type="ECO:0000256" key="3">
    <source>
        <dbReference type="ARBA" id="ARBA00023015"/>
    </source>
</evidence>
<dbReference type="SUPFAM" id="SSF48498">
    <property type="entry name" value="Tetracyclin repressor-like, C-terminal domain"/>
    <property type="match status" value="1"/>
</dbReference>
<evidence type="ECO:0000313" key="11">
    <source>
        <dbReference type="Proteomes" id="UP000321154"/>
    </source>
</evidence>
<dbReference type="AlphaFoldDB" id="A0A7W3JJ13"/>
<dbReference type="GO" id="GO:0016853">
    <property type="term" value="F:isomerase activity"/>
    <property type="evidence" value="ECO:0007669"/>
    <property type="project" value="UniProtKB-KW"/>
</dbReference>
<evidence type="ECO:0000313" key="12">
    <source>
        <dbReference type="Proteomes" id="UP000522688"/>
    </source>
</evidence>
<proteinExistence type="inferred from homology"/>
<dbReference type="PROSITE" id="PS50977">
    <property type="entry name" value="HTH_TETR_2"/>
    <property type="match status" value="1"/>
</dbReference>
<comment type="caution">
    <text evidence="10">The sequence shown here is derived from an EMBL/GenBank/DDBJ whole genome shotgun (WGS) entry which is preliminary data.</text>
</comment>
<dbReference type="InterPro" id="IPR039538">
    <property type="entry name" value="BetI_C"/>
</dbReference>
<dbReference type="SUPFAM" id="SSF54506">
    <property type="entry name" value="Diaminopimelate epimerase-like"/>
    <property type="match status" value="1"/>
</dbReference>
<dbReference type="Proteomes" id="UP000522688">
    <property type="component" value="Unassembled WGS sequence"/>
</dbReference>
<gene>
    <name evidence="10" type="ORF">FB463_002016</name>
    <name evidence="9" type="ORF">FFA01_26390</name>
</gene>
<dbReference type="InterPro" id="IPR036271">
    <property type="entry name" value="Tet_transcr_reg_TetR-rel_C_sf"/>
</dbReference>
<evidence type="ECO:0000256" key="1">
    <source>
        <dbReference type="ARBA" id="ARBA00008270"/>
    </source>
</evidence>
<reference evidence="9 11" key="1">
    <citation type="submission" date="2019-07" db="EMBL/GenBank/DDBJ databases">
        <title>Whole genome shotgun sequence of Frigoribacterium faeni NBRC 103066.</title>
        <authorList>
            <person name="Hosoyama A."/>
            <person name="Uohara A."/>
            <person name="Ohji S."/>
            <person name="Ichikawa N."/>
        </authorList>
    </citation>
    <scope>NUCLEOTIDE SEQUENCE [LARGE SCALE GENOMIC DNA]</scope>
    <source>
        <strain evidence="9 11">NBRC 103066</strain>
    </source>
</reference>
<dbReference type="Gene3D" id="1.10.357.10">
    <property type="entry name" value="Tetracycline Repressor, domain 2"/>
    <property type="match status" value="1"/>
</dbReference>
<reference evidence="10 12" key="2">
    <citation type="submission" date="2020-07" db="EMBL/GenBank/DDBJ databases">
        <title>Sequencing the genomes of 1000 actinobacteria strains.</title>
        <authorList>
            <person name="Klenk H.-P."/>
        </authorList>
    </citation>
    <scope>NUCLEOTIDE SEQUENCE [LARGE SCALE GENOMIC DNA]</scope>
    <source>
        <strain evidence="10 12">DSM 10309</strain>
    </source>
</reference>
<evidence type="ECO:0000256" key="4">
    <source>
        <dbReference type="ARBA" id="ARBA00023125"/>
    </source>
</evidence>
<dbReference type="InterPro" id="IPR001647">
    <property type="entry name" value="HTH_TetR"/>
</dbReference>
<keyword evidence="6" id="KW-0413">Isomerase</keyword>
<dbReference type="InterPro" id="IPR003719">
    <property type="entry name" value="Phenazine_PhzF-like"/>
</dbReference>
<dbReference type="RefSeq" id="WP_146856657.1">
    <property type="nucleotide sequence ID" value="NZ_BAAAHR010000003.1"/>
</dbReference>
<evidence type="ECO:0000256" key="5">
    <source>
        <dbReference type="ARBA" id="ARBA00023163"/>
    </source>
</evidence>
<feature type="domain" description="HTH tetR-type" evidence="8">
    <location>
        <begin position="8"/>
        <end position="68"/>
    </location>
</feature>
<dbReference type="Pfam" id="PF13977">
    <property type="entry name" value="TetR_C_6"/>
    <property type="match status" value="1"/>
</dbReference>
<dbReference type="NCBIfam" id="TIGR00654">
    <property type="entry name" value="PhzF_family"/>
    <property type="match status" value="1"/>
</dbReference>
<protein>
    <submittedName>
        <fullName evidence="10">PhzF family phenazine biosynthesis protein</fullName>
    </submittedName>
</protein>
<keyword evidence="11" id="KW-1185">Reference proteome</keyword>
<sequence>MPRTRDTSETRRRLSEAVFTTLAELGPTGLTLRAVAERAGCTTGLVLHTFRDKQALLLHARDVLHERTRIRSDALEAAASGPVEALSAVLGGALPTDPEKLAEARVWVGFLAAALGDPVLAERHAVNSRAFATRLERLLIAAHPIGPIDASDRSAALAAAVEGIAGLAAGDQERWTPARQRAALDLVIDSTGPAASAPVTAIPLAPPPPAEPPVEVLRLTAFAAGPGGGNPAGVVLDASGLTDERMQRIAAEVGYAETAFVVDPGIDDGARHVAVRYFSPGAEVPFCGHATIATAVALAERRGVGAFTLDTAVGPVVIETARSSGGAGDAGHAPPGDESVTAAFTSVEPAVRDLDALVADRLLGLLGLERADLDERWPLREAFAGNWHPVVAVREQAVFDAFRFDPREVRVLMDERGWAGTVTVVHRQGVDESGGLLVETRNLFPVGDITEDPATGSAAASLGGYLRALGEVAPPARIVVRQGQHVGRPSLLVVDVPPVGGITVTGTARPID</sequence>